<dbReference type="InterPro" id="IPR022581">
    <property type="entry name" value="Spt5_N"/>
</dbReference>
<feature type="compositionally biased region" description="Gly residues" evidence="10">
    <location>
        <begin position="1105"/>
        <end position="1114"/>
    </location>
</feature>
<dbReference type="GO" id="GO:0000785">
    <property type="term" value="C:chromatin"/>
    <property type="evidence" value="ECO:0007669"/>
    <property type="project" value="UniProtKB-ARBA"/>
</dbReference>
<evidence type="ECO:0000256" key="7">
    <source>
        <dbReference type="ARBA" id="ARBA00024691"/>
    </source>
</evidence>
<dbReference type="CDD" id="cd06081">
    <property type="entry name" value="KOW_Spt5_1"/>
    <property type="match status" value="1"/>
</dbReference>
<feature type="compositionally biased region" description="Acidic residues" evidence="10">
    <location>
        <begin position="26"/>
        <end position="36"/>
    </location>
</feature>
<feature type="domain" description="Spt5 C-terminal" evidence="13">
    <location>
        <begin position="949"/>
        <end position="1121"/>
    </location>
</feature>
<dbReference type="SMART" id="SM00738">
    <property type="entry name" value="NGN"/>
    <property type="match status" value="1"/>
</dbReference>
<feature type="compositionally biased region" description="Basic and acidic residues" evidence="10">
    <location>
        <begin position="90"/>
        <end position="107"/>
    </location>
</feature>
<evidence type="ECO:0000313" key="15">
    <source>
        <dbReference type="Proteomes" id="UP000033710"/>
    </source>
</evidence>
<dbReference type="Gene3D" id="3.30.70.940">
    <property type="entry name" value="NusG, N-terminal domain"/>
    <property type="match status" value="1"/>
</dbReference>
<dbReference type="Pfam" id="PF11942">
    <property type="entry name" value="Spt5_N"/>
    <property type="match status" value="1"/>
</dbReference>
<dbReference type="InterPro" id="IPR041976">
    <property type="entry name" value="KOW_Spt5_3"/>
</dbReference>
<keyword evidence="5 9" id="KW-0804">Transcription</keyword>
<dbReference type="InterPro" id="IPR008991">
    <property type="entry name" value="Translation_prot_SH3-like_sf"/>
</dbReference>
<dbReference type="EMBL" id="AXCR01000010">
    <property type="protein sequence ID" value="KJR82395.1"/>
    <property type="molecule type" value="Genomic_DNA"/>
</dbReference>
<feature type="region of interest" description="Disordered" evidence="10">
    <location>
        <begin position="874"/>
        <end position="902"/>
    </location>
</feature>
<dbReference type="Pfam" id="PF12815">
    <property type="entry name" value="CTD"/>
    <property type="match status" value="1"/>
</dbReference>
<dbReference type="SMART" id="SM00739">
    <property type="entry name" value="KOW"/>
    <property type="match status" value="4"/>
</dbReference>
<organism evidence="14 15">
    <name type="scientific">Sporothrix schenckii 1099-18</name>
    <dbReference type="NCBI Taxonomy" id="1397361"/>
    <lineage>
        <taxon>Eukaryota</taxon>
        <taxon>Fungi</taxon>
        <taxon>Dikarya</taxon>
        <taxon>Ascomycota</taxon>
        <taxon>Pezizomycotina</taxon>
        <taxon>Sordariomycetes</taxon>
        <taxon>Sordariomycetidae</taxon>
        <taxon>Ophiostomatales</taxon>
        <taxon>Ophiostomataceae</taxon>
        <taxon>Sporothrix</taxon>
    </lineage>
</organism>
<evidence type="ECO:0000256" key="6">
    <source>
        <dbReference type="ARBA" id="ARBA00023242"/>
    </source>
</evidence>
<evidence type="ECO:0000256" key="8">
    <source>
        <dbReference type="ARBA" id="ARBA00025870"/>
    </source>
</evidence>
<dbReference type="InterPro" id="IPR041977">
    <property type="entry name" value="KOW_Spt5_4"/>
</dbReference>
<sequence>MSTRDLLYGGDSESDDDNFNPAPADMSDEEGDNDGDVEPKAGSSSPAPRHGSSSRRAGDDDDEDEDDSTVRRRRRQDDDDEENDGSSVKADGDDAKADPGARRRSVDDNDNDDEDEGADVREKKRSRNDDEDEEDDEVDEEEDEEDEDEDEEDEDDVQSSRHRRKRHKRDSRAAFFDIEAEVDDEDEGEDDEKEGEEIGDFIDNAHPDDVEERGRMNDDRRHRELDRRRELEQSLDAEKQAEILRQRYGNRRPAKGLGDSAVVPRRLLLPSVEDPSIWAVRCKEGKEREVVFSIMKRIEERLGTKDELGITAAFERGGAQSVMKGYIYVEALRQTDIMTALDGMLNVYPRNNLILVEIKDMPDLFRVTKTPTLEPGAWVRLRRPLKYSGDLAQVLDVTENGLEARVRFIPRLDYGVRDEQLAAVKGGANGGKAARRPPGVPGPRPPQRLFSEVEARKRGPKNILGHTQPNTWTYNGDYFENGFLTKDIKLQMLVVKDVNPTLEEVTKFALGAEDGTENLDLKALAASLKDSNANVTYVPGDVVEVYEGEQKGVIGRAANIVGDIVTIDVTEGELRGTTIEAPTKSLRKRFRAGDHVKVIGGRFRDDVGMVVKIDEDRVTLLTDQSNTEITVFSKDLREASDTGGQGALGQYSLLDLVQLDLSTVGCIIKIDRESLVALDQNGDKRTIMPSQISNLLPKNKMAVAADRNGSEIRLDDVVKEYGGMQRQGKILHIHRSYLFMHSNSTTEDAGVFVARASNVSTVAAKGGRVSATAGGPDLSTMNPALKRNGRGGPGSMQAPQRVMGRDRALGQTVTIRRGGYKGLLGIVKDTTDLHARVELHTKSKIVTVPKADLIFKDKLTGRAIDINSRGGRGGAAGGFGRGGSSRNGLPAPAWESGGRTPAAGGLGDRTPAWGMAKGKFPKHQAPEFCCTRIITLLFSSPAANMTTASSHTPAWNRNDAAGARTPAWAADGSRTVNPYDGSRYGSGSRTPAWNSGAKTPAYDGFGHGSKTPAWGGSGSGGGSSSDAWGSGSKTPAYGVSAPTPGASGNDSWGYTPGASGSAGAGYDAPTPGAGLSAPTPGALNAPTPGAYSAPTPGAALSAPTPGGGWAGGWGADSAPTPAAGAPTPAAGGGYYGAPTPAAYGGAPETPAASGPRYADDD</sequence>
<gene>
    <name evidence="14" type="ORF">SPSK_10508</name>
</gene>
<dbReference type="InterPro" id="IPR041975">
    <property type="entry name" value="KOW_Spt5_2"/>
</dbReference>
<dbReference type="Pfam" id="PF23291">
    <property type="entry name" value="KOW4_SPT5"/>
    <property type="match status" value="1"/>
</dbReference>
<feature type="compositionally biased region" description="Acidic residues" evidence="10">
    <location>
        <begin position="129"/>
        <end position="157"/>
    </location>
</feature>
<dbReference type="GO" id="GO:0006368">
    <property type="term" value="P:transcription elongation by RNA polymerase II"/>
    <property type="evidence" value="ECO:0007669"/>
    <property type="project" value="TreeGrafter"/>
</dbReference>
<evidence type="ECO:0000256" key="9">
    <source>
        <dbReference type="PIRNR" id="PIRNR036945"/>
    </source>
</evidence>
<dbReference type="InterPro" id="IPR041973">
    <property type="entry name" value="KOW_Spt5_1"/>
</dbReference>
<dbReference type="Pfam" id="PF23284">
    <property type="entry name" value="KOW2_Spt5"/>
    <property type="match status" value="1"/>
</dbReference>
<feature type="compositionally biased region" description="Low complexity" evidence="10">
    <location>
        <begin position="1136"/>
        <end position="1152"/>
    </location>
</feature>
<evidence type="ECO:0000259" key="11">
    <source>
        <dbReference type="SMART" id="SM00738"/>
    </source>
</evidence>
<feature type="region of interest" description="Disordered" evidence="10">
    <location>
        <begin position="966"/>
        <end position="1161"/>
    </location>
</feature>
<keyword evidence="4" id="KW-0507">mRNA processing</keyword>
<dbReference type="RefSeq" id="XP_016585071.1">
    <property type="nucleotide sequence ID" value="XM_016736894.1"/>
</dbReference>
<comment type="caution">
    <text evidence="14">The sequence shown here is derived from an EMBL/GenBank/DDBJ whole genome shotgun (WGS) entry which is preliminary data.</text>
</comment>
<feature type="domain" description="KOW" evidence="12">
    <location>
        <begin position="536"/>
        <end position="563"/>
    </location>
</feature>
<evidence type="ECO:0000256" key="5">
    <source>
        <dbReference type="ARBA" id="ARBA00023163"/>
    </source>
</evidence>
<dbReference type="InterPro" id="IPR041978">
    <property type="entry name" value="KOW_Spt5_5"/>
</dbReference>
<proteinExistence type="inferred from homology"/>
<dbReference type="FunFam" id="2.30.30.30:FF:000054">
    <property type="entry name" value="Transcription elongation factor SPT5"/>
    <property type="match status" value="1"/>
</dbReference>
<dbReference type="PANTHER" id="PTHR11125:SF7">
    <property type="entry name" value="TRANSCRIPTION ELONGATION FACTOR SPT5"/>
    <property type="match status" value="1"/>
</dbReference>
<dbReference type="AlphaFoldDB" id="A0A0F2M0W2"/>
<feature type="domain" description="KOW" evidence="12">
    <location>
        <begin position="589"/>
        <end position="616"/>
    </location>
</feature>
<dbReference type="GO" id="GO:0032044">
    <property type="term" value="C:DSIF complex"/>
    <property type="evidence" value="ECO:0007669"/>
    <property type="project" value="TreeGrafter"/>
</dbReference>
<comment type="similarity">
    <text evidence="2 9">Belongs to the SPT5 family.</text>
</comment>
<dbReference type="InterPro" id="IPR057936">
    <property type="entry name" value="KOWx_Spt5"/>
</dbReference>
<evidence type="ECO:0000256" key="10">
    <source>
        <dbReference type="SAM" id="MobiDB-lite"/>
    </source>
</evidence>
<dbReference type="InterPro" id="IPR024945">
    <property type="entry name" value="Spt5_C_dom"/>
</dbReference>
<dbReference type="PIRSF" id="PIRSF036945">
    <property type="entry name" value="Spt5"/>
    <property type="match status" value="1"/>
</dbReference>
<feature type="domain" description="NusG-like N-terminal" evidence="11">
    <location>
        <begin position="274"/>
        <end position="368"/>
    </location>
</feature>
<dbReference type="Pfam" id="PF23037">
    <property type="entry name" value="KOWx_SPT5"/>
    <property type="match status" value="1"/>
</dbReference>
<dbReference type="PANTHER" id="PTHR11125">
    <property type="entry name" value="SUPPRESSOR OF TY 5"/>
    <property type="match status" value="1"/>
</dbReference>
<feature type="compositionally biased region" description="Polar residues" evidence="10">
    <location>
        <begin position="985"/>
        <end position="997"/>
    </location>
</feature>
<dbReference type="CDD" id="cd09888">
    <property type="entry name" value="NGN_Euk"/>
    <property type="match status" value="1"/>
</dbReference>
<accession>A0A0F2M0W2</accession>
<feature type="compositionally biased region" description="Basic and acidic residues" evidence="10">
    <location>
        <begin position="203"/>
        <end position="233"/>
    </location>
</feature>
<feature type="compositionally biased region" description="Gly residues" evidence="10">
    <location>
        <begin position="874"/>
        <end position="885"/>
    </location>
</feature>
<dbReference type="Pfam" id="PF23290">
    <property type="entry name" value="KOW5_SPT5"/>
    <property type="match status" value="1"/>
</dbReference>
<dbReference type="CDD" id="cd06082">
    <property type="entry name" value="KOW_Spt5_2"/>
    <property type="match status" value="1"/>
</dbReference>
<feature type="domain" description="KOW" evidence="12">
    <location>
        <begin position="806"/>
        <end position="833"/>
    </location>
</feature>
<evidence type="ECO:0000259" key="12">
    <source>
        <dbReference type="SMART" id="SM00739"/>
    </source>
</evidence>
<dbReference type="SUPFAM" id="SSF50104">
    <property type="entry name" value="Translation proteins SH3-like domain"/>
    <property type="match status" value="1"/>
</dbReference>
<dbReference type="InterPro" id="IPR036735">
    <property type="entry name" value="NGN_dom_sf"/>
</dbReference>
<dbReference type="FunFam" id="2.30.30.30:FF:000018">
    <property type="entry name" value="Transcription elongation factor SPT5"/>
    <property type="match status" value="1"/>
</dbReference>
<comment type="subunit">
    <text evidence="8">Component of the SPT4-SPT5 complex. Interacts with RNA polymerase II.</text>
</comment>
<dbReference type="Pfam" id="PF03439">
    <property type="entry name" value="Spt5-NGN"/>
    <property type="match status" value="1"/>
</dbReference>
<evidence type="ECO:0000259" key="13">
    <source>
        <dbReference type="SMART" id="SM01104"/>
    </source>
</evidence>
<keyword evidence="6 9" id="KW-0539">Nucleus</keyword>
<evidence type="ECO:0000256" key="1">
    <source>
        <dbReference type="ARBA" id="ARBA00004123"/>
    </source>
</evidence>
<evidence type="ECO:0000256" key="4">
    <source>
        <dbReference type="ARBA" id="ARBA00022664"/>
    </source>
</evidence>
<evidence type="ECO:0000313" key="14">
    <source>
        <dbReference type="EMBL" id="KJR82395.1"/>
    </source>
</evidence>
<dbReference type="Gene3D" id="2.30.30.30">
    <property type="match status" value="3"/>
</dbReference>
<feature type="compositionally biased region" description="Low complexity" evidence="10">
    <location>
        <begin position="41"/>
        <end position="55"/>
    </location>
</feature>
<dbReference type="InterPro" id="IPR017071">
    <property type="entry name" value="TF_Spt5_eukaryote"/>
</dbReference>
<dbReference type="InterPro" id="IPR006645">
    <property type="entry name" value="NGN-like_dom"/>
</dbReference>
<dbReference type="InterPro" id="IPR039385">
    <property type="entry name" value="NGN_Euk"/>
</dbReference>
<keyword evidence="14" id="KW-0251">Elongation factor</keyword>
<dbReference type="GeneID" id="27672171"/>
<evidence type="ECO:0000256" key="3">
    <source>
        <dbReference type="ARBA" id="ARBA00020181"/>
    </source>
</evidence>
<dbReference type="InterPro" id="IPR005824">
    <property type="entry name" value="KOW"/>
</dbReference>
<dbReference type="OrthoDB" id="28901at2759"/>
<reference evidence="14 15" key="1">
    <citation type="journal article" date="2014" name="BMC Genomics">
        <title>Comparative genomics of the major fungal agents of human and animal Sporotrichosis: Sporothrix schenckii and Sporothrix brasiliensis.</title>
        <authorList>
            <person name="Teixeira M.M."/>
            <person name="de Almeida L.G."/>
            <person name="Kubitschek-Barreira P."/>
            <person name="Alves F.L."/>
            <person name="Kioshima E.S."/>
            <person name="Abadio A.K."/>
            <person name="Fernandes L."/>
            <person name="Derengowski L.S."/>
            <person name="Ferreira K.S."/>
            <person name="Souza R.C."/>
            <person name="Ruiz J.C."/>
            <person name="de Andrade N.C."/>
            <person name="Paes H.C."/>
            <person name="Nicola A.M."/>
            <person name="Albuquerque P."/>
            <person name="Gerber A.L."/>
            <person name="Martins V.P."/>
            <person name="Peconick L.D."/>
            <person name="Neto A.V."/>
            <person name="Chaucanez C.B."/>
            <person name="Silva P.A."/>
            <person name="Cunha O.L."/>
            <person name="de Oliveira F.F."/>
            <person name="dos Santos T.C."/>
            <person name="Barros A.L."/>
            <person name="Soares M.A."/>
            <person name="de Oliveira L.M."/>
            <person name="Marini M.M."/>
            <person name="Villalobos-Duno H."/>
            <person name="Cunha M.M."/>
            <person name="de Hoog S."/>
            <person name="da Silveira J.F."/>
            <person name="Henrissat B."/>
            <person name="Nino-Vega G.A."/>
            <person name="Cisalpino P.S."/>
            <person name="Mora-Montes H.M."/>
            <person name="Almeida S.R."/>
            <person name="Stajich J.E."/>
            <person name="Lopes-Bezerra L.M."/>
            <person name="Vasconcelos A.T."/>
            <person name="Felipe M.S."/>
        </authorList>
    </citation>
    <scope>NUCLEOTIDE SEQUENCE [LARGE SCALE GENOMIC DNA]</scope>
    <source>
        <strain evidence="14 15">1099-18</strain>
    </source>
</reference>
<dbReference type="CDD" id="cd06083">
    <property type="entry name" value="KOW_Spt5_3"/>
    <property type="match status" value="1"/>
</dbReference>
<dbReference type="FunFam" id="3.30.70.940:FF:000005">
    <property type="entry name" value="Transcription elongation factor SPT5"/>
    <property type="match status" value="1"/>
</dbReference>
<protein>
    <recommendedName>
        <fullName evidence="3 9">Transcription elongation factor SPT5</fullName>
    </recommendedName>
</protein>
<dbReference type="CDD" id="cd06085">
    <property type="entry name" value="KOW_Spt5_5"/>
    <property type="match status" value="1"/>
</dbReference>
<dbReference type="KEGG" id="ssck:SPSK_10508"/>
<feature type="region of interest" description="Disordered" evidence="10">
    <location>
        <begin position="1"/>
        <end position="233"/>
    </location>
</feature>
<feature type="domain" description="KOW" evidence="12">
    <location>
        <begin position="711"/>
        <end position="736"/>
    </location>
</feature>
<feature type="compositionally biased region" description="Acidic residues" evidence="10">
    <location>
        <begin position="108"/>
        <end position="117"/>
    </location>
</feature>
<dbReference type="GO" id="GO:0032784">
    <property type="term" value="P:regulation of DNA-templated transcription elongation"/>
    <property type="evidence" value="ECO:0007669"/>
    <property type="project" value="InterPro"/>
</dbReference>
<feature type="compositionally biased region" description="Low complexity" evidence="10">
    <location>
        <begin position="1118"/>
        <end position="1129"/>
    </location>
</feature>
<reference evidence="14 15" key="2">
    <citation type="journal article" date="2015" name="Eukaryot. Cell">
        <title>Asexual propagation of a virulent clone complex in a human and feline outbreak of sporotrichosis.</title>
        <authorList>
            <person name="Teixeira Mde M."/>
            <person name="Rodrigues A.M."/>
            <person name="Tsui C.K."/>
            <person name="de Almeida L.G."/>
            <person name="Van Diepeningen A.D."/>
            <person name="van den Ende B.G."/>
            <person name="Fernandes G.F."/>
            <person name="Kano R."/>
            <person name="Hamelin R.C."/>
            <person name="Lopes-Bezerra L.M."/>
            <person name="Vasconcelos A.T."/>
            <person name="de Hoog S."/>
            <person name="de Camargo Z.P."/>
            <person name="Felipe M.S."/>
        </authorList>
    </citation>
    <scope>NUCLEOTIDE SEQUENCE [LARGE SCALE GENOMIC DNA]</scope>
    <source>
        <strain evidence="14 15">1099-18</strain>
    </source>
</reference>
<dbReference type="InterPro" id="IPR005100">
    <property type="entry name" value="NGN-domain"/>
</dbReference>
<keyword evidence="14" id="KW-0648">Protein biosynthesis</keyword>
<dbReference type="InterPro" id="IPR014722">
    <property type="entry name" value="Rib_uL2_dom2"/>
</dbReference>
<comment type="subcellular location">
    <subcellularLocation>
        <location evidence="1 9">Nucleus</location>
    </subcellularLocation>
</comment>
<comment type="function">
    <text evidence="7 9">The SPT4-SPT5 complex mediates both activation and inhibition of transcription elongation, and plays a role in pre-mRNA processing. This complex seems to be important for the stability of the RNA polymerase II elongation machinery on the chromatin template but not for the inherent ability of this machinery to translocate down the gene.</text>
</comment>
<dbReference type="Pfam" id="PF00467">
    <property type="entry name" value="KOW"/>
    <property type="match status" value="1"/>
</dbReference>
<dbReference type="Proteomes" id="UP000033710">
    <property type="component" value="Unassembled WGS sequence"/>
</dbReference>
<dbReference type="InterPro" id="IPR039659">
    <property type="entry name" value="SPT5"/>
</dbReference>
<dbReference type="FunFam" id="2.30.30.30:FF:000029">
    <property type="entry name" value="Transcription elongation factor SPT5"/>
    <property type="match status" value="1"/>
</dbReference>
<name>A0A0F2M0W2_SPOSC</name>
<dbReference type="GO" id="GO:0003729">
    <property type="term" value="F:mRNA binding"/>
    <property type="evidence" value="ECO:0007669"/>
    <property type="project" value="TreeGrafter"/>
</dbReference>
<dbReference type="Pfam" id="PF23042">
    <property type="entry name" value="KOW1_SPT5"/>
    <property type="match status" value="1"/>
</dbReference>
<dbReference type="GO" id="GO:0003746">
    <property type="term" value="F:translation elongation factor activity"/>
    <property type="evidence" value="ECO:0007669"/>
    <property type="project" value="UniProtKB-KW"/>
</dbReference>
<feature type="compositionally biased region" description="Basic residues" evidence="10">
    <location>
        <begin position="160"/>
        <end position="170"/>
    </location>
</feature>
<dbReference type="SMART" id="SM01104">
    <property type="entry name" value="CTD"/>
    <property type="match status" value="1"/>
</dbReference>
<feature type="compositionally biased region" description="Acidic residues" evidence="10">
    <location>
        <begin position="178"/>
        <end position="200"/>
    </location>
</feature>
<dbReference type="GO" id="GO:0006357">
    <property type="term" value="P:regulation of transcription by RNA polymerase II"/>
    <property type="evidence" value="ECO:0007669"/>
    <property type="project" value="InterPro"/>
</dbReference>
<dbReference type="CDD" id="cd06084">
    <property type="entry name" value="KOW_Spt5_4"/>
    <property type="match status" value="1"/>
</dbReference>
<feature type="region of interest" description="Disordered" evidence="10">
    <location>
        <begin position="773"/>
        <end position="801"/>
    </location>
</feature>
<dbReference type="VEuPathDB" id="FungiDB:SPSK_10508"/>
<evidence type="ECO:0000256" key="2">
    <source>
        <dbReference type="ARBA" id="ARBA00006956"/>
    </source>
</evidence>
<dbReference type="GO" id="GO:0006397">
    <property type="term" value="P:mRNA processing"/>
    <property type="evidence" value="ECO:0007669"/>
    <property type="project" value="UniProtKB-KW"/>
</dbReference>